<dbReference type="Pfam" id="PF00501">
    <property type="entry name" value="AMP-binding"/>
    <property type="match status" value="2"/>
</dbReference>
<comment type="similarity">
    <text evidence="2">Belongs to the ATP-dependent AMP-binding enzyme family.</text>
</comment>
<evidence type="ECO:0000256" key="2">
    <source>
        <dbReference type="ARBA" id="ARBA00006432"/>
    </source>
</evidence>
<keyword evidence="4" id="KW-0597">Phosphoprotein</keyword>
<evidence type="ECO:0000259" key="7">
    <source>
        <dbReference type="PROSITE" id="PS50075"/>
    </source>
</evidence>
<dbReference type="Gene3D" id="2.30.38.10">
    <property type="entry name" value="Luciferase, Domain 3"/>
    <property type="match status" value="1"/>
</dbReference>
<dbReference type="Pfam" id="PF00550">
    <property type="entry name" value="PP-binding"/>
    <property type="match status" value="2"/>
</dbReference>
<dbReference type="NCBIfam" id="NF003417">
    <property type="entry name" value="PRK04813.1"/>
    <property type="match status" value="2"/>
</dbReference>
<evidence type="ECO:0000313" key="8">
    <source>
        <dbReference type="EMBL" id="MFD2169571.1"/>
    </source>
</evidence>
<dbReference type="PANTHER" id="PTHR45527">
    <property type="entry name" value="NONRIBOSOMAL PEPTIDE SYNTHETASE"/>
    <property type="match status" value="1"/>
</dbReference>
<keyword evidence="5" id="KW-0045">Antibiotic biosynthesis</keyword>
<evidence type="ECO:0000256" key="6">
    <source>
        <dbReference type="SAM" id="MobiDB-lite"/>
    </source>
</evidence>
<proteinExistence type="inferred from homology"/>
<dbReference type="InterPro" id="IPR023213">
    <property type="entry name" value="CAT-like_dom_sf"/>
</dbReference>
<sequence length="2359" mass="264043">MLLQESTIHRDRQIPLITLPVDRPRAAVPAFRKAEVQVVFQAELIEQMMQIGAGEDISWRDLLLASFLTLLVRYSGQEEIAIALIEQSEPERLLVADAPLNLPFATLVDRVKQSASAGEAIAADASDADYQVLFANDAEFSDDHSYELAVSCCRQEAPSSFSLCYNEELFDRATIERMADQLLTLLQAVQSDLTQPIGSLYMITSAEEARLRAEFTKGPRAALADEVIARSFERQAHRMPDRIALRFEGASLTYAELNGRANRLARWLRKRGVQQEQLVGLCVDRSVEMVVGMLGILKAGAAFLPLDPAYPEDRLAYMVEDAGVQLVLTQASIRQAMPFAARQIAYLDRDWSEIAAEQADDLAEPLPPDGLAYVIYTSGSTGKPKGVMIENSSVCNMAQALAERFSLSETSVFLQFAAFSFDAAVAELFVPLLQGATVLLAPRDKLMPGPAMVDLLNREQVTHMVLPPSVLMLLPAERLGSVKTVVSAGEACSLELVKRWATAGRLFLNGYGPTEGTVGALVGICSPDDLVTVGTPLLNTTVYLLDPQMRQVPIGVPGEIHIGGAGVARGYLGRPELTEERFVDNPFADERAPRLYKTGDLGCYLPDGRVKYISRIDQQVKVRGFRIELGEVEARLFAHPAVQNATVIDREDTPGVKRLAAYVVQRAGCELSVRELRSFLAEHLPDYMVPSAFVLLDELPLTPNGKVDRRALPVPDVADRALFDEAYRAPRSDQEKTLAQIFCEVLGLEQVGIEDHFFELGGESLLATKVVARVREQFGVEMPLNTLFAKPTIVELAPELTQLQLVAGSTLTPLTKRPRRERMPLSYAQERVWFLRELFPDNLSYSASCLLTFRGELDVSIVERALCEILRRHEIFRTIFQAIDGEPAQVVMPYEPIRLPVLDLHQLPEAEKRAEMDRVVDMEIKKMFKLDELPMVRWTLFKLEPDLYTLLHVEDHLVHDGFSFSVFLHDFLHLYNAFSNGERSPLAEPEIQFVDFADWQRETMEGPEGERQLAYWKGRLANAPEILELPLDRPRPAVQRFVGAAYRFQIPYELSKAVRQFSRAQGVSLFMTLMAAYKVLLHRYSGQEDLLVGTGIANRRLQETERLIGMIVNNVLLRTDLSGNPTFVQIVEQVRQASMEAYDHQDVPFDKIIGALGIERDLNRNPLMQVMFSMHDTPMPEIEIPGVEMSIHEGLNNGSAKFDMNIMVIPRHSKRLGVRGRGKDKDEGITINWEYNSDLWDAETIDRMIQNYLHLLAGAVETPAARIGDLPLLSAAEQHKLLVEWNDTQVDFPQQLCLHELFEQQVGQTPDRIAVVEGERTLTYRELDRQANRLAHYLRDRGAGPDVPIAVSLERSIELVVSLLAVLKSGGAYLPLDVDAPPARKAQVLADARAPLCLTQRRLIDSMPPGVSHYVQVDAIEAELAECASEKPDAQVRPEHLVSIYYTSGSTGRPKGVCSTHEGWVNRMHWMQRRYQLRADETVLQKTTLTFDDAAVEFFWPLMVGARIAMLKPELHKDPLAILEAAICYEVAVLQFVPSMLALFVDAITAESRAKLKALRVVISSGEALRADLVRSFLQQLPDSGLFNQWGATEVSIDSTCHQVTAEDGEAEGIVSVGRPIDNNLVYILDGQFNPVPVGVPGDLYLAGVGLARGYLNDEERTAEAFLPNRFVPGTRMYKTGDRGFYREDGAIMFLGRRDDQVKVRGQRVELAEIEAVMVTHPAIAECAVVAHKRPNGYYLVGYFEQVEGGRATTESLREHMLTLLPDYMVPARFVAVESLPLTDSGKLDRKRLPDPGDARPDLGATFIPPRDETEAKIAEIWQEVLRLQAIGVEDNFFDLGGHSLDATRIMSRINRVLGTALPLRALFETLTVASLAVRVKSERQVGKQGLRSPVRKAVSCGRYPLSNAQKRFWFDFVMRPESSFGSLMVSELHGALDVESFQRAYAKLVKRHSIMRTTFREVEGVPYQVVRDDLDLACRFEDLTAQPDAEQQARIAALLGEVHRTPIDLIKGPLFASHLLKLSATRALWVRSAHAIVYDGWSSNVYMNDFASLYRAEIAGDSPELAEPLQYADYAEWQGSMLASGDLDEQKAYWIDRLKDAGAPPALPYDFDPEEVERPEPMAIRHLTIEPEVTEKIRKLAKERHTTTFLTVVAAFNIWLARLSGQTDVVVGSPLTGRTNPDFESVIGVLVNPAALRTDLSGNPTGEQVLERSKTVVLEAYANQDYPFDLLVQDLRPHRSAEDPLYSVVLVGQNVHTGSFQLHDLRSELFAYEDLIGDQLAIEEEQLPFDLHIEVFDKPDHLLIRTHYDKFRFQKETVDRMFAQFAAVIDQFVTDPAKRLDQFELESFDLEDALDELF</sequence>
<dbReference type="Gene3D" id="3.40.50.12780">
    <property type="entry name" value="N-terminal domain of ligase-like"/>
    <property type="match status" value="1"/>
</dbReference>
<dbReference type="NCBIfam" id="TIGR01733">
    <property type="entry name" value="AA-adenyl-dom"/>
    <property type="match status" value="2"/>
</dbReference>
<dbReference type="InterPro" id="IPR010071">
    <property type="entry name" value="AA_adenyl_dom"/>
</dbReference>
<evidence type="ECO:0000256" key="3">
    <source>
        <dbReference type="ARBA" id="ARBA00022450"/>
    </source>
</evidence>
<dbReference type="Pfam" id="PF00668">
    <property type="entry name" value="Condensation"/>
    <property type="match status" value="3"/>
</dbReference>
<dbReference type="InterPro" id="IPR042099">
    <property type="entry name" value="ANL_N_sf"/>
</dbReference>
<feature type="domain" description="Carrier" evidence="7">
    <location>
        <begin position="1809"/>
        <end position="1884"/>
    </location>
</feature>
<evidence type="ECO:0000256" key="5">
    <source>
        <dbReference type="ARBA" id="ARBA00023194"/>
    </source>
</evidence>
<dbReference type="Pfam" id="PF13193">
    <property type="entry name" value="AMP-binding_C"/>
    <property type="match status" value="2"/>
</dbReference>
<dbReference type="InterPro" id="IPR020845">
    <property type="entry name" value="AMP-binding_CS"/>
</dbReference>
<dbReference type="InterPro" id="IPR020806">
    <property type="entry name" value="PKS_PP-bd"/>
</dbReference>
<dbReference type="InterPro" id="IPR036736">
    <property type="entry name" value="ACP-like_sf"/>
</dbReference>
<gene>
    <name evidence="8" type="ORF">ACFSOY_06145</name>
</gene>
<dbReference type="SUPFAM" id="SSF52777">
    <property type="entry name" value="CoA-dependent acyltransferases"/>
    <property type="match status" value="5"/>
</dbReference>
<organism evidence="8 9">
    <name type="scientific">Tumebacillus lipolyticus</name>
    <dbReference type="NCBI Taxonomy" id="1280370"/>
    <lineage>
        <taxon>Bacteria</taxon>
        <taxon>Bacillati</taxon>
        <taxon>Bacillota</taxon>
        <taxon>Bacilli</taxon>
        <taxon>Bacillales</taxon>
        <taxon>Alicyclobacillaceae</taxon>
        <taxon>Tumebacillus</taxon>
    </lineage>
</organism>
<dbReference type="InterPro" id="IPR045851">
    <property type="entry name" value="AMP-bd_C_sf"/>
</dbReference>
<comment type="caution">
    <text evidence="8">The sequence shown here is derived from an EMBL/GenBank/DDBJ whole genome shotgun (WGS) entry which is preliminary data.</text>
</comment>
<dbReference type="InterPro" id="IPR029058">
    <property type="entry name" value="AB_hydrolase_fold"/>
</dbReference>
<dbReference type="Gene3D" id="3.40.50.1820">
    <property type="entry name" value="alpha/beta hydrolase"/>
    <property type="match status" value="1"/>
</dbReference>
<evidence type="ECO:0000256" key="1">
    <source>
        <dbReference type="ARBA" id="ARBA00001957"/>
    </source>
</evidence>
<dbReference type="PROSITE" id="PS50075">
    <property type="entry name" value="CARRIER"/>
    <property type="match status" value="2"/>
</dbReference>
<dbReference type="CDD" id="cd19531">
    <property type="entry name" value="LCL_NRPS-like"/>
    <property type="match status" value="2"/>
</dbReference>
<keyword evidence="9" id="KW-1185">Reference proteome</keyword>
<dbReference type="EMBL" id="JBHUIO010000005">
    <property type="protein sequence ID" value="MFD2169571.1"/>
    <property type="molecule type" value="Genomic_DNA"/>
</dbReference>
<dbReference type="Gene3D" id="3.40.50.980">
    <property type="match status" value="2"/>
</dbReference>
<reference evidence="9" key="1">
    <citation type="journal article" date="2019" name="Int. J. Syst. Evol. Microbiol.">
        <title>The Global Catalogue of Microorganisms (GCM) 10K type strain sequencing project: providing services to taxonomists for standard genome sequencing and annotation.</title>
        <authorList>
            <consortium name="The Broad Institute Genomics Platform"/>
            <consortium name="The Broad Institute Genome Sequencing Center for Infectious Disease"/>
            <person name="Wu L."/>
            <person name="Ma J."/>
        </authorList>
    </citation>
    <scope>NUCLEOTIDE SEQUENCE [LARGE SCALE GENOMIC DNA]</scope>
    <source>
        <strain evidence="9">CGMCC 1.13574</strain>
    </source>
</reference>
<evidence type="ECO:0000313" key="9">
    <source>
        <dbReference type="Proteomes" id="UP001597343"/>
    </source>
</evidence>
<dbReference type="PANTHER" id="PTHR45527:SF1">
    <property type="entry name" value="FATTY ACID SYNTHASE"/>
    <property type="match status" value="1"/>
</dbReference>
<name>A0ABW4ZW94_9BACL</name>
<dbReference type="SUPFAM" id="SSF47336">
    <property type="entry name" value="ACP-like"/>
    <property type="match status" value="2"/>
</dbReference>
<comment type="cofactor">
    <cofactor evidence="1">
        <name>pantetheine 4'-phosphate</name>
        <dbReference type="ChEBI" id="CHEBI:47942"/>
    </cofactor>
</comment>
<dbReference type="InterPro" id="IPR006162">
    <property type="entry name" value="Ppantetheine_attach_site"/>
</dbReference>
<dbReference type="SUPFAM" id="SSF56801">
    <property type="entry name" value="Acetyl-CoA synthetase-like"/>
    <property type="match status" value="2"/>
</dbReference>
<dbReference type="InterPro" id="IPR001242">
    <property type="entry name" value="Condensation_dom"/>
</dbReference>
<dbReference type="RefSeq" id="WP_386044830.1">
    <property type="nucleotide sequence ID" value="NZ_JBHUIO010000005.1"/>
</dbReference>
<dbReference type="PROSITE" id="PS00012">
    <property type="entry name" value="PHOSPHOPANTETHEINE"/>
    <property type="match status" value="1"/>
</dbReference>
<accession>A0ABW4ZW94</accession>
<dbReference type="InterPro" id="IPR009081">
    <property type="entry name" value="PP-bd_ACP"/>
</dbReference>
<feature type="domain" description="Carrier" evidence="7">
    <location>
        <begin position="729"/>
        <end position="804"/>
    </location>
</feature>
<evidence type="ECO:0000256" key="4">
    <source>
        <dbReference type="ARBA" id="ARBA00022553"/>
    </source>
</evidence>
<dbReference type="Gene3D" id="3.30.559.30">
    <property type="entry name" value="Nonribosomal peptide synthetase, condensation domain"/>
    <property type="match status" value="4"/>
</dbReference>
<dbReference type="Proteomes" id="UP001597343">
    <property type="component" value="Unassembled WGS sequence"/>
</dbReference>
<feature type="region of interest" description="Disordered" evidence="6">
    <location>
        <begin position="1787"/>
        <end position="1807"/>
    </location>
</feature>
<dbReference type="InterPro" id="IPR000873">
    <property type="entry name" value="AMP-dep_synth/lig_dom"/>
</dbReference>
<dbReference type="PROSITE" id="PS00455">
    <property type="entry name" value="AMP_BINDING"/>
    <property type="match status" value="2"/>
</dbReference>
<dbReference type="Gene3D" id="3.30.300.30">
    <property type="match status" value="2"/>
</dbReference>
<dbReference type="CDD" id="cd05930">
    <property type="entry name" value="A_NRPS"/>
    <property type="match status" value="2"/>
</dbReference>
<dbReference type="Gene3D" id="1.10.1200.10">
    <property type="entry name" value="ACP-like"/>
    <property type="match status" value="1"/>
</dbReference>
<feature type="compositionally biased region" description="Basic and acidic residues" evidence="6">
    <location>
        <begin position="1787"/>
        <end position="1801"/>
    </location>
</feature>
<dbReference type="SMART" id="SM00823">
    <property type="entry name" value="PKS_PP"/>
    <property type="match status" value="2"/>
</dbReference>
<keyword evidence="3" id="KW-0596">Phosphopantetheine</keyword>
<dbReference type="InterPro" id="IPR025110">
    <property type="entry name" value="AMP-bd_C"/>
</dbReference>
<protein>
    <submittedName>
        <fullName evidence="8">Amino acid adenylation domain-containing protein</fullName>
    </submittedName>
</protein>
<dbReference type="Gene3D" id="3.30.559.10">
    <property type="entry name" value="Chloramphenicol acetyltransferase-like domain"/>
    <property type="match status" value="3"/>
</dbReference>